<dbReference type="Pfam" id="PF02872">
    <property type="entry name" value="5_nucleotid_C"/>
    <property type="match status" value="1"/>
</dbReference>
<feature type="domain" description="Calcineurin-like phosphoesterase" evidence="3">
    <location>
        <begin position="5"/>
        <end position="247"/>
    </location>
</feature>
<keyword evidence="1" id="KW-0732">Signal</keyword>
<evidence type="ECO:0000256" key="1">
    <source>
        <dbReference type="ARBA" id="ARBA00022729"/>
    </source>
</evidence>
<keyword evidence="2" id="KW-0378">Hydrolase</keyword>
<dbReference type="PROSITE" id="PS00786">
    <property type="entry name" value="5_NUCLEOTIDASE_2"/>
    <property type="match status" value="1"/>
</dbReference>
<dbReference type="Gene3D" id="3.90.780.10">
    <property type="entry name" value="5'-Nucleotidase, C-terminal domain"/>
    <property type="match status" value="1"/>
</dbReference>
<dbReference type="SUPFAM" id="SSF55816">
    <property type="entry name" value="5'-nucleotidase (syn. UDP-sugar hydrolase), C-terminal domain"/>
    <property type="match status" value="1"/>
</dbReference>
<keyword evidence="2" id="KW-0547">Nucleotide-binding</keyword>
<dbReference type="InterPro" id="IPR029052">
    <property type="entry name" value="Metallo-depent_PP-like"/>
</dbReference>
<dbReference type="RefSeq" id="WP_212325716.1">
    <property type="nucleotide sequence ID" value="NZ_AP024463.1"/>
</dbReference>
<evidence type="ECO:0000313" key="6">
    <source>
        <dbReference type="Proteomes" id="UP000678513"/>
    </source>
</evidence>
<name>A0ABX7Y7U9_9ACTN</name>
<dbReference type="Proteomes" id="UP000678513">
    <property type="component" value="Chromosome"/>
</dbReference>
<dbReference type="Pfam" id="PF00149">
    <property type="entry name" value="Metallophos"/>
    <property type="match status" value="1"/>
</dbReference>
<dbReference type="InterPro" id="IPR006146">
    <property type="entry name" value="5'-Nucleotdase_CS"/>
</dbReference>
<dbReference type="Gene3D" id="3.60.21.10">
    <property type="match status" value="1"/>
</dbReference>
<dbReference type="InterPro" id="IPR004843">
    <property type="entry name" value="Calcineurin-like_PHP"/>
</dbReference>
<dbReference type="InterPro" id="IPR008334">
    <property type="entry name" value="5'-Nucleotdase_C"/>
</dbReference>
<dbReference type="PANTHER" id="PTHR11575:SF6">
    <property type="entry name" value="2',3'-CYCLIC-NUCLEOTIDE 2'-PHOSPHODIESTERASE_3'-NUCLEOTIDASE"/>
    <property type="match status" value="1"/>
</dbReference>
<dbReference type="SUPFAM" id="SSF56300">
    <property type="entry name" value="Metallo-dependent phosphatases"/>
    <property type="match status" value="1"/>
</dbReference>
<accession>A0ABX7Y7U9</accession>
<comment type="similarity">
    <text evidence="2">Belongs to the 5'-nucleotidase family.</text>
</comment>
<organism evidence="5 6">
    <name type="scientific">Arachnia rubra</name>
    <dbReference type="NCBI Taxonomy" id="1547448"/>
    <lineage>
        <taxon>Bacteria</taxon>
        <taxon>Bacillati</taxon>
        <taxon>Actinomycetota</taxon>
        <taxon>Actinomycetes</taxon>
        <taxon>Propionibacteriales</taxon>
        <taxon>Propionibacteriaceae</taxon>
        <taxon>Arachnia</taxon>
    </lineage>
</organism>
<dbReference type="InterPro" id="IPR036907">
    <property type="entry name" value="5'-Nucleotdase_C_sf"/>
</dbReference>
<keyword evidence="6" id="KW-1185">Reference proteome</keyword>
<proteinExistence type="inferred from homology"/>
<evidence type="ECO:0000259" key="3">
    <source>
        <dbReference type="Pfam" id="PF00149"/>
    </source>
</evidence>
<dbReference type="EMBL" id="CP072384">
    <property type="protein sequence ID" value="QUC08943.1"/>
    <property type="molecule type" value="Genomic_DNA"/>
</dbReference>
<dbReference type="InterPro" id="IPR006179">
    <property type="entry name" value="5_nucleotidase/apyrase"/>
</dbReference>
<evidence type="ECO:0000256" key="2">
    <source>
        <dbReference type="RuleBase" id="RU362119"/>
    </source>
</evidence>
<reference evidence="5 6" key="1">
    <citation type="submission" date="2021-03" db="EMBL/GenBank/DDBJ databases">
        <title>Human Oral Microbial Genomes.</title>
        <authorList>
            <person name="Johnston C.D."/>
            <person name="Chen T."/>
            <person name="Dewhirst F.E."/>
        </authorList>
    </citation>
    <scope>NUCLEOTIDE SEQUENCE [LARGE SCALE GENOMIC DNA]</scope>
    <source>
        <strain evidence="5 6">DSMZ 100122</strain>
    </source>
</reference>
<dbReference type="PRINTS" id="PR01607">
    <property type="entry name" value="APYRASEFAMLY"/>
</dbReference>
<dbReference type="PANTHER" id="PTHR11575">
    <property type="entry name" value="5'-NUCLEOTIDASE-RELATED"/>
    <property type="match status" value="1"/>
</dbReference>
<sequence>MPRLTVLATTDVHGTVLNWDYYRDRPWSGGEEAGLAHLASVVERIRAERGPETVILVDNGDTIQGNPLCSFFASQDPAARTSSHPLAAAFNVMGYDAVNIGNHEFNYGLGFLQDFARQLDAPLLGANVIDAVSGLPVFPAFTSVVRRLGGRQIRIGVLGLTTPGAMIWDRQQLEGLVEITDMVQAAGHWVPRLRKEFLCDAVIVLCHAGIGQTTYATNADAPAENPAREIASQVPGIDVMVIGHTHRDEPEQWVTCEATGQPVLLTQPKAHAAGLTEVTIDAEPEGDSWRIRVLGAVPHYSPGEHPTPQVTDAVSGAHAATRSYVNQQVATSPRELSTADARWRATGVIDFIQWVQATTVAEALAGGEYQDLPVISITAPTSRTAIIPQGAVCIRDLAGIYVFDNTLAAVLLTGAEIRDHLEHAARYYADLPRGQCFDPETMTSVERGGQTIWDYQYDIAWGIDYEIHLHEPVGRRIRNLCHPDGAPVADDERFAVALNHYRRSGAGDYPRVSTAPVLYNDMVDIRQLLIDRATTRGFPAQGKANWHLIFDGMIL</sequence>
<evidence type="ECO:0000313" key="5">
    <source>
        <dbReference type="EMBL" id="QUC08943.1"/>
    </source>
</evidence>
<gene>
    <name evidence="5" type="ORF">J5A65_04215</name>
</gene>
<protein>
    <submittedName>
        <fullName evidence="5">5'-nucleotidase C-terminal domain-containing protein</fullName>
    </submittedName>
</protein>
<evidence type="ECO:0000259" key="4">
    <source>
        <dbReference type="Pfam" id="PF02872"/>
    </source>
</evidence>
<feature type="domain" description="5'-Nucleotidase C-terminal" evidence="4">
    <location>
        <begin position="330"/>
        <end position="510"/>
    </location>
</feature>